<gene>
    <name evidence="4" type="ORF">PAC_11906</name>
</gene>
<evidence type="ECO:0000256" key="1">
    <source>
        <dbReference type="PROSITE-ProRule" id="PRU00042"/>
    </source>
</evidence>
<keyword evidence="1" id="KW-0863">Zinc-finger</keyword>
<protein>
    <recommendedName>
        <fullName evidence="3">C2H2-type domain-containing protein</fullName>
    </recommendedName>
</protein>
<feature type="region of interest" description="Disordered" evidence="2">
    <location>
        <begin position="1"/>
        <end position="41"/>
    </location>
</feature>
<dbReference type="Proteomes" id="UP000184330">
    <property type="component" value="Unassembled WGS sequence"/>
</dbReference>
<keyword evidence="5" id="KW-1185">Reference proteome</keyword>
<feature type="region of interest" description="Disordered" evidence="2">
    <location>
        <begin position="221"/>
        <end position="248"/>
    </location>
</feature>
<dbReference type="EMBL" id="FJOG01000019">
    <property type="protein sequence ID" value="CZR62009.1"/>
    <property type="molecule type" value="Genomic_DNA"/>
</dbReference>
<dbReference type="OrthoDB" id="10548562at2759"/>
<keyword evidence="1" id="KW-0862">Zinc</keyword>
<dbReference type="PROSITE" id="PS50157">
    <property type="entry name" value="ZINC_FINGER_C2H2_2"/>
    <property type="match status" value="1"/>
</dbReference>
<sequence>MHLDFANIDASAQESIPRDDSVHGEENLCGKESIDRKESVCENKSVGWKENKYKNNSMGRRDSIDGNNNVFEKEGVYEKESMDRKERVDRKKNVCGKEGQGGKENVCEKESVYKGENVHPTIASQNKVLPSRQISPVAPPPLSVAISPHPSLLAKSPLSLLPSRSIMASTANSSFHCSPCGRDFPNKGSLVRHNNGQKHADIVAGVPAKVKLPRGRKRKIENVDKDDGNASNVPRPFGGFGNVDGDNITPPNVSDKMYGYGVNIPPNSTATPMYDPNSAYAQEQREFWDAVIQPGYVPPPVTEADFENVDFDTYIQLAADSKALIESMGEIPVEENVLETIGDWETGFGGGRVSEKKKRGRRWST</sequence>
<feature type="compositionally biased region" description="Basic and acidic residues" evidence="2">
    <location>
        <begin position="16"/>
        <end position="41"/>
    </location>
</feature>
<feature type="domain" description="C2H2-type" evidence="3">
    <location>
        <begin position="175"/>
        <end position="200"/>
    </location>
</feature>
<reference evidence="4 5" key="1">
    <citation type="submission" date="2016-03" db="EMBL/GenBank/DDBJ databases">
        <authorList>
            <person name="Ploux O."/>
        </authorList>
    </citation>
    <scope>NUCLEOTIDE SEQUENCE [LARGE SCALE GENOMIC DNA]</scope>
    <source>
        <strain evidence="4 5">UAMH 11012</strain>
    </source>
</reference>
<dbReference type="PROSITE" id="PS00028">
    <property type="entry name" value="ZINC_FINGER_C2H2_1"/>
    <property type="match status" value="1"/>
</dbReference>
<organism evidence="4 5">
    <name type="scientific">Phialocephala subalpina</name>
    <dbReference type="NCBI Taxonomy" id="576137"/>
    <lineage>
        <taxon>Eukaryota</taxon>
        <taxon>Fungi</taxon>
        <taxon>Dikarya</taxon>
        <taxon>Ascomycota</taxon>
        <taxon>Pezizomycotina</taxon>
        <taxon>Leotiomycetes</taxon>
        <taxon>Helotiales</taxon>
        <taxon>Mollisiaceae</taxon>
        <taxon>Phialocephala</taxon>
        <taxon>Phialocephala fortinii species complex</taxon>
    </lineage>
</organism>
<dbReference type="InterPro" id="IPR036236">
    <property type="entry name" value="Znf_C2H2_sf"/>
</dbReference>
<evidence type="ECO:0000259" key="3">
    <source>
        <dbReference type="PROSITE" id="PS50157"/>
    </source>
</evidence>
<proteinExistence type="predicted"/>
<dbReference type="InterPro" id="IPR013087">
    <property type="entry name" value="Znf_C2H2_type"/>
</dbReference>
<name>A0A1L7XAG1_9HELO</name>
<evidence type="ECO:0000256" key="2">
    <source>
        <dbReference type="SAM" id="MobiDB-lite"/>
    </source>
</evidence>
<evidence type="ECO:0000313" key="5">
    <source>
        <dbReference type="Proteomes" id="UP000184330"/>
    </source>
</evidence>
<keyword evidence="1" id="KW-0479">Metal-binding</keyword>
<dbReference type="SUPFAM" id="SSF57667">
    <property type="entry name" value="beta-beta-alpha zinc fingers"/>
    <property type="match status" value="1"/>
</dbReference>
<dbReference type="GO" id="GO:0008270">
    <property type="term" value="F:zinc ion binding"/>
    <property type="evidence" value="ECO:0007669"/>
    <property type="project" value="UniProtKB-KW"/>
</dbReference>
<evidence type="ECO:0000313" key="4">
    <source>
        <dbReference type="EMBL" id="CZR62009.1"/>
    </source>
</evidence>
<dbReference type="AlphaFoldDB" id="A0A1L7XAG1"/>
<accession>A0A1L7XAG1</accession>